<dbReference type="NCBIfam" id="NF045760">
    <property type="entry name" value="YtpR"/>
    <property type="match status" value="1"/>
</dbReference>
<dbReference type="EMBL" id="JQBK01000068">
    <property type="protein sequence ID" value="KRN81453.1"/>
    <property type="molecule type" value="Genomic_DNA"/>
</dbReference>
<dbReference type="InterPro" id="IPR002547">
    <property type="entry name" value="tRNA-bd_dom"/>
</dbReference>
<evidence type="ECO:0000259" key="4">
    <source>
        <dbReference type="PROSITE" id="PS50886"/>
    </source>
</evidence>
<dbReference type="STRING" id="89059.LAC1533_0966"/>
<proteinExistence type="predicted"/>
<feature type="domain" description="TRNA-binding" evidence="4">
    <location>
        <begin position="92"/>
        <end position="204"/>
    </location>
</feature>
<organism evidence="5 6">
    <name type="scientific">Ligilactobacillus acidipiscis</name>
    <dbReference type="NCBI Taxonomy" id="89059"/>
    <lineage>
        <taxon>Bacteria</taxon>
        <taxon>Bacillati</taxon>
        <taxon>Bacillota</taxon>
        <taxon>Bacilli</taxon>
        <taxon>Lactobacillales</taxon>
        <taxon>Lactobacillaceae</taxon>
        <taxon>Ligilactobacillus</taxon>
    </lineage>
</organism>
<dbReference type="AlphaFoldDB" id="A0A0R2K5M2"/>
<dbReference type="SUPFAM" id="SSF50249">
    <property type="entry name" value="Nucleic acid-binding proteins"/>
    <property type="match status" value="1"/>
</dbReference>
<dbReference type="Gene3D" id="2.40.50.140">
    <property type="entry name" value="Nucleic acid-binding proteins"/>
    <property type="match status" value="1"/>
</dbReference>
<dbReference type="OrthoDB" id="9805455at2"/>
<accession>A0A0R2K5M2</accession>
<comment type="caution">
    <text evidence="5">The sequence shown here is derived from an EMBL/GenBank/DDBJ whole genome shotgun (WGS) entry which is preliminary data.</text>
</comment>
<dbReference type="Gene3D" id="3.30.1940.10">
    <property type="entry name" value="YtpR-like"/>
    <property type="match status" value="1"/>
</dbReference>
<dbReference type="RefSeq" id="WP_010496381.1">
    <property type="nucleotide sequence ID" value="NZ_JQBK01000068.1"/>
</dbReference>
<dbReference type="PROSITE" id="PS50886">
    <property type="entry name" value="TRBD"/>
    <property type="match status" value="1"/>
</dbReference>
<reference evidence="5 6" key="1">
    <citation type="journal article" date="2015" name="Genome Announc.">
        <title>Expanding the biotechnology potential of lactobacilli through comparative genomics of 213 strains and associated genera.</title>
        <authorList>
            <person name="Sun Z."/>
            <person name="Harris H.M."/>
            <person name="McCann A."/>
            <person name="Guo C."/>
            <person name="Argimon S."/>
            <person name="Zhang W."/>
            <person name="Yang X."/>
            <person name="Jeffery I.B."/>
            <person name="Cooney J.C."/>
            <person name="Kagawa T.F."/>
            <person name="Liu W."/>
            <person name="Song Y."/>
            <person name="Salvetti E."/>
            <person name="Wrobel A."/>
            <person name="Rasinkangas P."/>
            <person name="Parkhill J."/>
            <person name="Rea M.C."/>
            <person name="O'Sullivan O."/>
            <person name="Ritari J."/>
            <person name="Douillard F.P."/>
            <person name="Paul Ross R."/>
            <person name="Yang R."/>
            <person name="Briner A.E."/>
            <person name="Felis G.E."/>
            <person name="de Vos W.M."/>
            <person name="Barrangou R."/>
            <person name="Klaenhammer T.R."/>
            <person name="Caufield P.W."/>
            <person name="Cui Y."/>
            <person name="Zhang H."/>
            <person name="O'Toole P.W."/>
        </authorList>
    </citation>
    <scope>NUCLEOTIDE SEQUENCE [LARGE SCALE GENOMIC DNA]</scope>
    <source>
        <strain evidence="5 6">DSM 15353</strain>
    </source>
</reference>
<evidence type="ECO:0000256" key="1">
    <source>
        <dbReference type="ARBA" id="ARBA00022555"/>
    </source>
</evidence>
<dbReference type="Pfam" id="PF01588">
    <property type="entry name" value="tRNA_bind"/>
    <property type="match status" value="1"/>
</dbReference>
<dbReference type="InterPro" id="IPR027855">
    <property type="entry name" value="DUF4479"/>
</dbReference>
<evidence type="ECO:0000313" key="5">
    <source>
        <dbReference type="EMBL" id="KRN81453.1"/>
    </source>
</evidence>
<dbReference type="InterPro" id="IPR037154">
    <property type="entry name" value="YtpR-like_sf"/>
</dbReference>
<keyword evidence="2 3" id="KW-0694">RNA-binding</keyword>
<evidence type="ECO:0000313" key="6">
    <source>
        <dbReference type="Proteomes" id="UP000051491"/>
    </source>
</evidence>
<evidence type="ECO:0000256" key="2">
    <source>
        <dbReference type="ARBA" id="ARBA00022884"/>
    </source>
</evidence>
<evidence type="ECO:0000256" key="3">
    <source>
        <dbReference type="PROSITE-ProRule" id="PRU00209"/>
    </source>
</evidence>
<sequence length="215" mass="23485">MLIANYNFAQMGDVLMVVLHQDSIAQVSEKKDNVVRIYDEKTGETLGYNFFQASKRVSDLNGVSGQVKLTQKQVNDLNDLLNEAGFAPELAVDDKPRFVVGYVEEMVSHPDSDHLHILKVLVNDGEHLQIVCGAPNIAEKQTVVVARVGAMMPSGAIIWPGKLRGKDSFGMVCSARELGLPNAPKKRGILELPAAEYEIGQAFDFKQAAGLFSAK</sequence>
<gene>
    <name evidence="5" type="ORF">IV43_GL001889</name>
</gene>
<dbReference type="PATRIC" id="fig|89059.3.peg.2007"/>
<keyword evidence="1 3" id="KW-0820">tRNA-binding</keyword>
<dbReference type="InterPro" id="IPR033714">
    <property type="entry name" value="tRNA_bind_bactPheRS"/>
</dbReference>
<dbReference type="CDD" id="cd02796">
    <property type="entry name" value="tRNA_bind_bactPheRS"/>
    <property type="match status" value="1"/>
</dbReference>
<dbReference type="Proteomes" id="UP000051491">
    <property type="component" value="Unassembled WGS sequence"/>
</dbReference>
<protein>
    <submittedName>
        <fullName evidence="5">tRNA binding domain containing protein</fullName>
    </submittedName>
</protein>
<dbReference type="InterPro" id="IPR012340">
    <property type="entry name" value="NA-bd_OB-fold"/>
</dbReference>
<dbReference type="GO" id="GO:0000049">
    <property type="term" value="F:tRNA binding"/>
    <property type="evidence" value="ECO:0007669"/>
    <property type="project" value="UniProtKB-UniRule"/>
</dbReference>
<name>A0A0R2K5M2_9LACO</name>
<dbReference type="Pfam" id="PF14794">
    <property type="entry name" value="DUF4479"/>
    <property type="match status" value="1"/>
</dbReference>